<keyword evidence="2" id="KW-0472">Membrane</keyword>
<dbReference type="Gene3D" id="3.30.70.1320">
    <property type="entry name" value="Multidrug efflux transporter AcrB pore domain like"/>
    <property type="match status" value="1"/>
</dbReference>
<dbReference type="Gene3D" id="3.30.70.1430">
    <property type="entry name" value="Multidrug efflux transporter AcrB pore domain"/>
    <property type="match status" value="2"/>
</dbReference>
<reference evidence="3" key="1">
    <citation type="submission" date="2023-07" db="EMBL/GenBank/DDBJ databases">
        <authorList>
            <person name="Haufschild T."/>
            <person name="Kallscheuer N."/>
            <person name="Hammer J."/>
            <person name="Kohn T."/>
            <person name="Kabuu M."/>
            <person name="Jogler M."/>
            <person name="Wohfarth N."/>
            <person name="Heuer A."/>
            <person name="Rohde M."/>
            <person name="van Teeseling M.C.F."/>
            <person name="Jogler C."/>
        </authorList>
    </citation>
    <scope>NUCLEOTIDE SEQUENCE</scope>
    <source>
        <strain evidence="3">Strain 138</strain>
        <strain evidence="4">Strain 318</strain>
    </source>
</reference>
<dbReference type="InterPro" id="IPR001036">
    <property type="entry name" value="Acrflvin-R"/>
</dbReference>
<feature type="transmembrane region" description="Helical" evidence="2">
    <location>
        <begin position="359"/>
        <end position="380"/>
    </location>
</feature>
<gene>
    <name evidence="3" type="ORF">Strain138_000086</name>
    <name evidence="4" type="ORF">Strain318_000086</name>
</gene>
<feature type="transmembrane region" description="Helical" evidence="2">
    <location>
        <begin position="12"/>
        <end position="32"/>
    </location>
</feature>
<dbReference type="AlphaFoldDB" id="A0AA49JRW7"/>
<sequence>MFLSDISIKRPVFATMMMVALVVIGAVGFARLSVDEYPDVTYPVIIAQTVYPGASPDVVEREVSKPLEEALNTTEGLKEISSTSTEGASLVRLQFNLGVDVQKMQPEVQGKIGRIRRQLPRDIEEPVIIRFDPNDRPIMSIALQSEARPMREVTDLGREVIKPRIEAIPGVGGVTLVGGATREIRVELDPNALRAYGLSPANVVAALERENQEVPAGRIQRGDSERLVRVTGRIVDPMAFRDVTVAVRNGAPVRVRDVASVRDGVAEARSASFMGTDPALSLDVLKISGANTVDVADQVQVVVAELQRQLPEDIKLTIIRDDSAKIREALWDVELTLVLGAILTVLIIYFFLASWRSTVITGLTLPVAIVSSFFAMWAFGFTLNTMTLLALSLSIGLLIDDAIVVRENIVRHVAMGKDHYTAAREGTSEIGLAVFATTLAVIAVFIPVAFMGGMIGKIFFQFGVTVAFAVSVSLFVSFTLDPMLSSIWHDPEAEHHDPVARANSGPVRRLALAFDGWFERMADRYPPLLLASLKHRWLVLAGGGVSVVIAVIIAARLGFTWMPDYDAGEFNVSYRVPPGARVEYTVGKGMSLDTIIRRIPEVEFTYLTVGSGFRGGVSNGQLFVKLKPVHDRERSMAEIQNALRPQLRNVSGTRASIDGTRSIFGGYRQPIVVNVQGPEPARLKLIAGEVNEIMRAVPGMAEPFSSDEGDIPQLDVRVDRQQAWAAGLGIGAIAGTLQPLFTGTRATRWQDEQGYSHDVRVVYPDSLRASAEDVANIPVAAPAIDARGLPVAIPLNQVADVRAGVGPQQIERRQLERQISISAGVLPGYAVGDVADATLAALDSLVLPAGYRTVFTGDVQNLNETKGFVLEAIVLAVIFIYLILASLFGSFLQPLAIMFSLPLSLLGVSLALWWTKGTINVMSMIGIIMLMGLVTKNGILLIDFVNQARGEGKDRLTAILEAGRIRLRPIVMTTAAMIFGMLPLALAIGEGAEQRAPMAHAVIGGLITSTLLTLFVVPAVYTILDDLSGGLARRRQARTEEAAVESPEAPALAATQAGNPA</sequence>
<dbReference type="GO" id="GO:0005886">
    <property type="term" value="C:plasma membrane"/>
    <property type="evidence" value="ECO:0007669"/>
    <property type="project" value="TreeGrafter"/>
</dbReference>
<feature type="transmembrane region" description="Helical" evidence="2">
    <location>
        <begin position="921"/>
        <end position="946"/>
    </location>
</feature>
<dbReference type="Gene3D" id="3.30.2090.10">
    <property type="entry name" value="Multidrug efflux transporter AcrB TolC docking domain, DN and DC subdomains"/>
    <property type="match status" value="2"/>
</dbReference>
<dbReference type="PANTHER" id="PTHR32063:SF0">
    <property type="entry name" value="SWARMING MOTILITY PROTEIN SWRC"/>
    <property type="match status" value="1"/>
</dbReference>
<dbReference type="EMBL" id="CP130613">
    <property type="protein sequence ID" value="WKW13763.1"/>
    <property type="molecule type" value="Genomic_DNA"/>
</dbReference>
<dbReference type="PRINTS" id="PR00702">
    <property type="entry name" value="ACRIFLAVINRP"/>
</dbReference>
<evidence type="ECO:0000256" key="2">
    <source>
        <dbReference type="SAM" id="Phobius"/>
    </source>
</evidence>
<dbReference type="RefSeq" id="WP_367886564.1">
    <property type="nucleotide sequence ID" value="NZ_CP130612.1"/>
</dbReference>
<feature type="transmembrane region" description="Helical" evidence="2">
    <location>
        <begin position="1001"/>
        <end position="1024"/>
    </location>
</feature>
<evidence type="ECO:0000313" key="4">
    <source>
        <dbReference type="EMBL" id="WKW13763.1"/>
    </source>
</evidence>
<accession>A0AA49JXN8</accession>
<feature type="transmembrane region" description="Helical" evidence="2">
    <location>
        <begin position="868"/>
        <end position="888"/>
    </location>
</feature>
<evidence type="ECO:0000256" key="1">
    <source>
        <dbReference type="SAM" id="MobiDB-lite"/>
    </source>
</evidence>
<keyword evidence="2" id="KW-1133">Transmembrane helix</keyword>
<evidence type="ECO:0000313" key="5">
    <source>
        <dbReference type="Proteomes" id="UP001229955"/>
    </source>
</evidence>
<protein>
    <submittedName>
        <fullName evidence="3">Efflux RND transporter permease subunit</fullName>
    </submittedName>
</protein>
<dbReference type="Proteomes" id="UP001229955">
    <property type="component" value="Chromosome"/>
</dbReference>
<feature type="transmembrane region" description="Helical" evidence="2">
    <location>
        <begin position="895"/>
        <end position="915"/>
    </location>
</feature>
<feature type="transmembrane region" description="Helical" evidence="2">
    <location>
        <begin position="967"/>
        <end position="989"/>
    </location>
</feature>
<feature type="transmembrane region" description="Helical" evidence="2">
    <location>
        <begin position="458"/>
        <end position="480"/>
    </location>
</feature>
<dbReference type="KEGG" id="pspc:Strain318_000086"/>
<dbReference type="Gene3D" id="1.20.1640.10">
    <property type="entry name" value="Multidrug efflux transporter AcrB transmembrane domain"/>
    <property type="match status" value="2"/>
</dbReference>
<dbReference type="GO" id="GO:0042910">
    <property type="term" value="F:xenobiotic transmembrane transporter activity"/>
    <property type="evidence" value="ECO:0007669"/>
    <property type="project" value="TreeGrafter"/>
</dbReference>
<feature type="region of interest" description="Disordered" evidence="1">
    <location>
        <begin position="1039"/>
        <end position="1061"/>
    </location>
</feature>
<evidence type="ECO:0000313" key="3">
    <source>
        <dbReference type="EMBL" id="WKW10854.1"/>
    </source>
</evidence>
<name>A0AA49JRW7_9BACT</name>
<dbReference type="SUPFAM" id="SSF82693">
    <property type="entry name" value="Multidrug efflux transporter AcrB pore domain, PN1, PN2, PC1 and PC2 subdomains"/>
    <property type="match status" value="3"/>
</dbReference>
<dbReference type="SUPFAM" id="SSF82714">
    <property type="entry name" value="Multidrug efflux transporter AcrB TolC docking domain, DN and DC subdomains"/>
    <property type="match status" value="2"/>
</dbReference>
<keyword evidence="2" id="KW-0812">Transmembrane</keyword>
<dbReference type="SUPFAM" id="SSF82866">
    <property type="entry name" value="Multidrug efflux transporter AcrB transmembrane domain"/>
    <property type="match status" value="2"/>
</dbReference>
<organism evidence="3">
    <name type="scientific">Pseudogemmatithrix spongiicola</name>
    <dbReference type="NCBI Taxonomy" id="3062599"/>
    <lineage>
        <taxon>Bacteria</taxon>
        <taxon>Pseudomonadati</taxon>
        <taxon>Gemmatimonadota</taxon>
        <taxon>Gemmatimonadia</taxon>
        <taxon>Gemmatimonadales</taxon>
        <taxon>Gemmatimonadaceae</taxon>
        <taxon>Pseudogemmatithrix</taxon>
    </lineage>
</organism>
<dbReference type="Pfam" id="PF00873">
    <property type="entry name" value="ACR_tran"/>
    <property type="match status" value="1"/>
</dbReference>
<feature type="transmembrane region" description="Helical" evidence="2">
    <location>
        <begin position="430"/>
        <end position="452"/>
    </location>
</feature>
<dbReference type="EMBL" id="CP130612">
    <property type="protein sequence ID" value="WKW10854.1"/>
    <property type="molecule type" value="Genomic_DNA"/>
</dbReference>
<accession>A0AA49JRW7</accession>
<dbReference type="Gene3D" id="3.30.70.1440">
    <property type="entry name" value="Multidrug efflux transporter AcrB pore domain"/>
    <property type="match status" value="1"/>
</dbReference>
<feature type="transmembrane region" description="Helical" evidence="2">
    <location>
        <begin position="329"/>
        <end position="352"/>
    </location>
</feature>
<dbReference type="PANTHER" id="PTHR32063">
    <property type="match status" value="1"/>
</dbReference>
<dbReference type="InterPro" id="IPR027463">
    <property type="entry name" value="AcrB_DN_DC_subdom"/>
</dbReference>
<proteinExistence type="predicted"/>
<feature type="compositionally biased region" description="Low complexity" evidence="1">
    <location>
        <begin position="1044"/>
        <end position="1054"/>
    </location>
</feature>
<feature type="transmembrane region" description="Helical" evidence="2">
    <location>
        <begin position="537"/>
        <end position="559"/>
    </location>
</feature>
<keyword evidence="5" id="KW-1185">Reference proteome</keyword>